<comment type="pathway">
    <text evidence="1">Lipid metabolism.</text>
</comment>
<feature type="transmembrane region" description="Helical" evidence="4">
    <location>
        <begin position="50"/>
        <end position="74"/>
    </location>
</feature>
<dbReference type="SUPFAM" id="SSF69593">
    <property type="entry name" value="Glycerol-3-phosphate (1)-acyltransferase"/>
    <property type="match status" value="1"/>
</dbReference>
<evidence type="ECO:0000256" key="2">
    <source>
        <dbReference type="ARBA" id="ARBA00022679"/>
    </source>
</evidence>
<dbReference type="EMBL" id="PGTO01000016">
    <property type="protein sequence ID" value="RAU20811.1"/>
    <property type="molecule type" value="Genomic_DNA"/>
</dbReference>
<evidence type="ECO:0000256" key="1">
    <source>
        <dbReference type="ARBA" id="ARBA00005189"/>
    </source>
</evidence>
<dbReference type="PANTHER" id="PTHR10434:SF66">
    <property type="entry name" value="PHOSPHOLIPID_GLYCEROL ACYLTRANSFERASE DOMAIN-CONTAINING PROTEIN"/>
    <property type="match status" value="1"/>
</dbReference>
<dbReference type="AlphaFoldDB" id="A0A364NUQ3"/>
<sequence length="291" mass="32200">MMVSPPKRASRKSSWISLGQANPRADPGVGVGAVLLERLDRGWRCLGTGLFLAVIGLGGSFLALTVFPVIVLFVRDPLARQRRIQSVIRASFKLYCAAIQAFRVADIEVIGAEQLEQLRGALVIANHPSLLDVVMIMAALPHAQCVVKAGLLRHPFFRLTVQGAGYIPNDLEPEALMAACVATLRAGNNLIVFPEGTRTIKGHWKPFHRGFANIATLARADVQLLRIDCEPSALHKGNPWWKVAERRTVFRLTVGQCLDIRQFLDQQYRSVAVRKLVSFIETHYREVLGHG</sequence>
<dbReference type="SMART" id="SM00563">
    <property type="entry name" value="PlsC"/>
    <property type="match status" value="1"/>
</dbReference>
<protein>
    <submittedName>
        <fullName evidence="6">1-acyl-sn-glycerol-3-phosphate acyltransferase</fullName>
    </submittedName>
</protein>
<dbReference type="PANTHER" id="PTHR10434">
    <property type="entry name" value="1-ACYL-SN-GLYCEROL-3-PHOSPHATE ACYLTRANSFERASE"/>
    <property type="match status" value="1"/>
</dbReference>
<dbReference type="CDD" id="cd07989">
    <property type="entry name" value="LPLAT_AGPAT-like"/>
    <property type="match status" value="1"/>
</dbReference>
<feature type="domain" description="Phospholipid/glycerol acyltransferase" evidence="5">
    <location>
        <begin position="121"/>
        <end position="230"/>
    </location>
</feature>
<keyword evidence="2 6" id="KW-0808">Transferase</keyword>
<comment type="caution">
    <text evidence="6">The sequence shown here is derived from an EMBL/GenBank/DDBJ whole genome shotgun (WGS) entry which is preliminary data.</text>
</comment>
<dbReference type="GO" id="GO:0006654">
    <property type="term" value="P:phosphatidic acid biosynthetic process"/>
    <property type="evidence" value="ECO:0007669"/>
    <property type="project" value="TreeGrafter"/>
</dbReference>
<evidence type="ECO:0000313" key="7">
    <source>
        <dbReference type="Proteomes" id="UP000251075"/>
    </source>
</evidence>
<dbReference type="OrthoDB" id="9808424at2"/>
<evidence type="ECO:0000256" key="3">
    <source>
        <dbReference type="ARBA" id="ARBA00023315"/>
    </source>
</evidence>
<evidence type="ECO:0000256" key="4">
    <source>
        <dbReference type="SAM" id="Phobius"/>
    </source>
</evidence>
<evidence type="ECO:0000259" key="5">
    <source>
        <dbReference type="SMART" id="SM00563"/>
    </source>
</evidence>
<keyword evidence="3 6" id="KW-0012">Acyltransferase</keyword>
<keyword evidence="4" id="KW-0472">Membrane</keyword>
<accession>A0A364NUQ3</accession>
<evidence type="ECO:0000313" key="6">
    <source>
        <dbReference type="EMBL" id="RAU20811.1"/>
    </source>
</evidence>
<keyword evidence="7" id="KW-1185">Reference proteome</keyword>
<dbReference type="Proteomes" id="UP000251075">
    <property type="component" value="Unassembled WGS sequence"/>
</dbReference>
<proteinExistence type="predicted"/>
<reference evidence="6 7" key="1">
    <citation type="submission" date="2017-11" db="EMBL/GenBank/DDBJ databases">
        <title>Draft genome sequence of magnetotactic bacterium Magnetospirillum kuznetsovii LBB-42.</title>
        <authorList>
            <person name="Grouzdev D.S."/>
            <person name="Rysina M.S."/>
            <person name="Baslerov R.V."/>
            <person name="Koziaeva V."/>
        </authorList>
    </citation>
    <scope>NUCLEOTIDE SEQUENCE [LARGE SCALE GENOMIC DNA]</scope>
    <source>
        <strain evidence="6 7">LBB-42</strain>
    </source>
</reference>
<name>A0A364NUQ3_9PROT</name>
<dbReference type="InterPro" id="IPR002123">
    <property type="entry name" value="Plipid/glycerol_acylTrfase"/>
</dbReference>
<organism evidence="6 7">
    <name type="scientific">Paramagnetospirillum kuznetsovii</name>
    <dbReference type="NCBI Taxonomy" id="2053833"/>
    <lineage>
        <taxon>Bacteria</taxon>
        <taxon>Pseudomonadati</taxon>
        <taxon>Pseudomonadota</taxon>
        <taxon>Alphaproteobacteria</taxon>
        <taxon>Rhodospirillales</taxon>
        <taxon>Magnetospirillaceae</taxon>
        <taxon>Paramagnetospirillum</taxon>
    </lineage>
</organism>
<dbReference type="GO" id="GO:0003841">
    <property type="term" value="F:1-acylglycerol-3-phosphate O-acyltransferase activity"/>
    <property type="evidence" value="ECO:0007669"/>
    <property type="project" value="TreeGrafter"/>
</dbReference>
<dbReference type="Pfam" id="PF01553">
    <property type="entry name" value="Acyltransferase"/>
    <property type="match status" value="1"/>
</dbReference>
<keyword evidence="4" id="KW-1133">Transmembrane helix</keyword>
<keyword evidence="4" id="KW-0812">Transmembrane</keyword>
<gene>
    <name evidence="6" type="ORF">CU669_16185</name>
</gene>